<name>A0ABN7X4P7_GIGMA</name>
<dbReference type="Proteomes" id="UP000789901">
    <property type="component" value="Unassembled WGS sequence"/>
</dbReference>
<organism evidence="1 2">
    <name type="scientific">Gigaspora margarita</name>
    <dbReference type="NCBI Taxonomy" id="4874"/>
    <lineage>
        <taxon>Eukaryota</taxon>
        <taxon>Fungi</taxon>
        <taxon>Fungi incertae sedis</taxon>
        <taxon>Mucoromycota</taxon>
        <taxon>Glomeromycotina</taxon>
        <taxon>Glomeromycetes</taxon>
        <taxon>Diversisporales</taxon>
        <taxon>Gigasporaceae</taxon>
        <taxon>Gigaspora</taxon>
    </lineage>
</organism>
<feature type="non-terminal residue" evidence="1">
    <location>
        <position position="56"/>
    </location>
</feature>
<keyword evidence="2" id="KW-1185">Reference proteome</keyword>
<proteinExistence type="predicted"/>
<gene>
    <name evidence="1" type="ORF">GMARGA_LOCUS37865</name>
</gene>
<feature type="non-terminal residue" evidence="1">
    <location>
        <position position="1"/>
    </location>
</feature>
<sequence>SSGSIQFKSVDTGVSSIGLRYSNFVSYWFRDRVLNEINYGEVKDWDSGCMWVESDL</sequence>
<accession>A0ABN7X4P7</accession>
<dbReference type="EMBL" id="CAJVQB010081172">
    <property type="protein sequence ID" value="CAG8845850.1"/>
    <property type="molecule type" value="Genomic_DNA"/>
</dbReference>
<protein>
    <submittedName>
        <fullName evidence="1">34020_t:CDS:1</fullName>
    </submittedName>
</protein>
<comment type="caution">
    <text evidence="1">The sequence shown here is derived from an EMBL/GenBank/DDBJ whole genome shotgun (WGS) entry which is preliminary data.</text>
</comment>
<evidence type="ECO:0000313" key="1">
    <source>
        <dbReference type="EMBL" id="CAG8845850.1"/>
    </source>
</evidence>
<reference evidence="1 2" key="1">
    <citation type="submission" date="2021-06" db="EMBL/GenBank/DDBJ databases">
        <authorList>
            <person name="Kallberg Y."/>
            <person name="Tangrot J."/>
            <person name="Rosling A."/>
        </authorList>
    </citation>
    <scope>NUCLEOTIDE SEQUENCE [LARGE SCALE GENOMIC DNA]</scope>
    <source>
        <strain evidence="1 2">120-4 pot B 10/14</strain>
    </source>
</reference>
<evidence type="ECO:0000313" key="2">
    <source>
        <dbReference type="Proteomes" id="UP000789901"/>
    </source>
</evidence>